<comment type="caution">
    <text evidence="1">The sequence shown here is derived from an EMBL/GenBank/DDBJ whole genome shotgun (WGS) entry which is preliminary data.</text>
</comment>
<evidence type="ECO:0000313" key="2">
    <source>
        <dbReference type="Proteomes" id="UP000287651"/>
    </source>
</evidence>
<gene>
    <name evidence="1" type="ORF">B296_00014417</name>
</gene>
<sequence length="246" mass="26561">MLELMAAATMLATKDGDRAGATMVEEGHQSAKWTNGVGGYNLGLRGSNSDMLLATMLMAMAKRRIGAAKCCWQRRQMQGRVAVDADSKEGKDSDGGSARQQEAVAMMGSVFKQTLGLTFFLFRLPRLKGSPISLLPSRSSGLLISFFPQSLLEIDPFEPSHSQSPANSLRVPSLKRVFLRPSICFAFKKPPEEERIGDHRVLFAPIEFSWSQLARVPVPGTLDLAVGAPEALLGSFDWGPSGCSGA</sequence>
<organism evidence="1 2">
    <name type="scientific">Ensete ventricosum</name>
    <name type="common">Abyssinian banana</name>
    <name type="synonym">Musa ensete</name>
    <dbReference type="NCBI Taxonomy" id="4639"/>
    <lineage>
        <taxon>Eukaryota</taxon>
        <taxon>Viridiplantae</taxon>
        <taxon>Streptophyta</taxon>
        <taxon>Embryophyta</taxon>
        <taxon>Tracheophyta</taxon>
        <taxon>Spermatophyta</taxon>
        <taxon>Magnoliopsida</taxon>
        <taxon>Liliopsida</taxon>
        <taxon>Zingiberales</taxon>
        <taxon>Musaceae</taxon>
        <taxon>Ensete</taxon>
    </lineage>
</organism>
<name>A0A426Y9X8_ENSVE</name>
<dbReference type="AlphaFoldDB" id="A0A426Y9X8"/>
<proteinExistence type="predicted"/>
<dbReference type="Proteomes" id="UP000287651">
    <property type="component" value="Unassembled WGS sequence"/>
</dbReference>
<dbReference type="EMBL" id="AMZH03013888">
    <property type="protein sequence ID" value="RRT48541.1"/>
    <property type="molecule type" value="Genomic_DNA"/>
</dbReference>
<protein>
    <submittedName>
        <fullName evidence="1">Uncharacterized protein</fullName>
    </submittedName>
</protein>
<reference evidence="1 2" key="1">
    <citation type="journal article" date="2014" name="Agronomy (Basel)">
        <title>A Draft Genome Sequence for Ensete ventricosum, the Drought-Tolerant Tree Against Hunger.</title>
        <authorList>
            <person name="Harrison J."/>
            <person name="Moore K.A."/>
            <person name="Paszkiewicz K."/>
            <person name="Jones T."/>
            <person name="Grant M."/>
            <person name="Ambacheew D."/>
            <person name="Muzemil S."/>
            <person name="Studholme D.J."/>
        </authorList>
    </citation>
    <scope>NUCLEOTIDE SEQUENCE [LARGE SCALE GENOMIC DNA]</scope>
</reference>
<accession>A0A426Y9X8</accession>
<evidence type="ECO:0000313" key="1">
    <source>
        <dbReference type="EMBL" id="RRT48541.1"/>
    </source>
</evidence>